<evidence type="ECO:0000313" key="2">
    <source>
        <dbReference type="Proteomes" id="UP000308836"/>
    </source>
</evidence>
<gene>
    <name evidence="1" type="ORF">E5336_01750</name>
</gene>
<reference evidence="1" key="1">
    <citation type="submission" date="2019-04" db="EMBL/GenBank/DDBJ databases">
        <title>Microbes associate with the intestines of laboratory mice.</title>
        <authorList>
            <person name="Navarre W."/>
            <person name="Wong E."/>
            <person name="Huang K."/>
            <person name="Tropini C."/>
            <person name="Ng K."/>
            <person name="Yu B."/>
        </authorList>
    </citation>
    <scope>NUCLEOTIDE SEQUENCE</scope>
    <source>
        <strain evidence="1">NM09_H32</strain>
    </source>
</reference>
<comment type="caution">
    <text evidence="1">The sequence shown here is derived from an EMBL/GenBank/DDBJ whole genome shotgun (WGS) entry which is preliminary data.</text>
</comment>
<accession>A0AC61RAI7</accession>
<protein>
    <submittedName>
        <fullName evidence="1">Metallophosphoesterase</fullName>
    </submittedName>
</protein>
<proteinExistence type="predicted"/>
<dbReference type="Proteomes" id="UP000308836">
    <property type="component" value="Unassembled WGS sequence"/>
</dbReference>
<name>A0AC61RAI7_9FIRM</name>
<organism evidence="1 2">
    <name type="scientific">Dubosiella muris</name>
    <dbReference type="NCBI Taxonomy" id="3038133"/>
    <lineage>
        <taxon>Bacteria</taxon>
        <taxon>Bacillati</taxon>
        <taxon>Bacillota</taxon>
        <taxon>Erysipelotrichia</taxon>
        <taxon>Erysipelotrichales</taxon>
        <taxon>Erysipelotrichaceae</taxon>
        <taxon>Dubosiella</taxon>
    </lineage>
</organism>
<dbReference type="EMBL" id="SRYG01000003">
    <property type="protein sequence ID" value="TGY66833.1"/>
    <property type="molecule type" value="Genomic_DNA"/>
</dbReference>
<keyword evidence="2" id="KW-1185">Reference proteome</keyword>
<evidence type="ECO:0000313" key="1">
    <source>
        <dbReference type="EMBL" id="TGY66833.1"/>
    </source>
</evidence>
<sequence>MDQKKYKVVVVSDSHGTSNLVSEIERWNPDADLYVHCGDLEDNPALFDNWIFARGNNDFFSAGNMKEQQVIRVGEHRLLVVHSHRCSYMNREMDLVRMAQENDCDIVCFGHTHCSMIKRVHGVLLVNPGSTWSPRDGKEPSYAVLTLEGPQAEAELVFESQWVASKEKPPVQKKRFFRF</sequence>